<sequence>MGWSKSSPPKSSPPRPRMTWPLPKKRLARSIHGDLENREKPPPVNQTEIRTSISPSSAVELNTTSALANYATEEARGKRPFKIWDSWRNVRKGLVVSSFEELVVRAVTSDGQNLGIYLNDNCQKSAVSGQSAPKKPRGYCSSSVNS</sequence>
<dbReference type="EMBL" id="OE180481">
    <property type="protein sequence ID" value="CAD7571379.1"/>
    <property type="molecule type" value="Genomic_DNA"/>
</dbReference>
<organism evidence="4">
    <name type="scientific">Timema californicum</name>
    <name type="common">California timema</name>
    <name type="synonym">Walking stick</name>
    <dbReference type="NCBI Taxonomy" id="61474"/>
    <lineage>
        <taxon>Eukaryota</taxon>
        <taxon>Metazoa</taxon>
        <taxon>Ecdysozoa</taxon>
        <taxon>Arthropoda</taxon>
        <taxon>Hexapoda</taxon>
        <taxon>Insecta</taxon>
        <taxon>Pterygota</taxon>
        <taxon>Neoptera</taxon>
        <taxon>Polyneoptera</taxon>
        <taxon>Phasmatodea</taxon>
        <taxon>Timematodea</taxon>
        <taxon>Timematoidea</taxon>
        <taxon>Timematidae</taxon>
        <taxon>Timema</taxon>
    </lineage>
</organism>
<evidence type="ECO:0000313" key="4">
    <source>
        <dbReference type="EMBL" id="CAD7571379.1"/>
    </source>
</evidence>
<proteinExistence type="predicted"/>
<dbReference type="InterPro" id="IPR003508">
    <property type="entry name" value="CIDE-N_dom"/>
</dbReference>
<feature type="domain" description="CIDE-N" evidence="3">
    <location>
        <begin position="78"/>
        <end position="107"/>
    </location>
</feature>
<dbReference type="Gene3D" id="3.10.20.10">
    <property type="match status" value="1"/>
</dbReference>
<evidence type="ECO:0000256" key="1">
    <source>
        <dbReference type="ARBA" id="ARBA00022703"/>
    </source>
</evidence>
<feature type="region of interest" description="Disordered" evidence="2">
    <location>
        <begin position="1"/>
        <end position="58"/>
    </location>
</feature>
<accession>A0A7R9J273</accession>
<name>A0A7R9J273_TIMCA</name>
<evidence type="ECO:0000256" key="2">
    <source>
        <dbReference type="SAM" id="MobiDB-lite"/>
    </source>
</evidence>
<keyword evidence="1" id="KW-0053">Apoptosis</keyword>
<feature type="compositionally biased region" description="Basic and acidic residues" evidence="2">
    <location>
        <begin position="31"/>
        <end position="41"/>
    </location>
</feature>
<dbReference type="GO" id="GO:0006915">
    <property type="term" value="P:apoptotic process"/>
    <property type="evidence" value="ECO:0007669"/>
    <property type="project" value="UniProtKB-KW"/>
</dbReference>
<evidence type="ECO:0000259" key="3">
    <source>
        <dbReference type="Pfam" id="PF02017"/>
    </source>
</evidence>
<gene>
    <name evidence="4" type="ORF">TCMB3V08_LOCUS4055</name>
</gene>
<dbReference type="SUPFAM" id="SSF54277">
    <property type="entry name" value="CAD &amp; PB1 domains"/>
    <property type="match status" value="1"/>
</dbReference>
<feature type="compositionally biased region" description="Polar residues" evidence="2">
    <location>
        <begin position="45"/>
        <end position="58"/>
    </location>
</feature>
<feature type="region of interest" description="Disordered" evidence="2">
    <location>
        <begin position="126"/>
        <end position="146"/>
    </location>
</feature>
<dbReference type="Pfam" id="PF02017">
    <property type="entry name" value="CIDE-N"/>
    <property type="match status" value="1"/>
</dbReference>
<dbReference type="AlphaFoldDB" id="A0A7R9J273"/>
<reference evidence="4" key="1">
    <citation type="submission" date="2020-11" db="EMBL/GenBank/DDBJ databases">
        <authorList>
            <person name="Tran Van P."/>
        </authorList>
    </citation>
    <scope>NUCLEOTIDE SEQUENCE</scope>
</reference>
<protein>
    <submittedName>
        <fullName evidence="4">(California timema) hypothetical protein</fullName>
    </submittedName>
</protein>